<keyword evidence="2" id="KW-0436">Ligase</keyword>
<evidence type="ECO:0000256" key="1">
    <source>
        <dbReference type="SAM" id="MobiDB-lite"/>
    </source>
</evidence>
<proteinExistence type="predicted"/>
<gene>
    <name evidence="2" type="ORF">Q605_AUC00262G0002</name>
</gene>
<feature type="non-terminal residue" evidence="2">
    <location>
        <position position="61"/>
    </location>
</feature>
<feature type="region of interest" description="Disordered" evidence="1">
    <location>
        <begin position="1"/>
        <end position="22"/>
    </location>
</feature>
<organism evidence="2 3">
    <name type="scientific">Actinomyces urogenitalis DORA_12</name>
    <dbReference type="NCBI Taxonomy" id="1403939"/>
    <lineage>
        <taxon>Bacteria</taxon>
        <taxon>Bacillati</taxon>
        <taxon>Actinomycetota</taxon>
        <taxon>Actinomycetes</taxon>
        <taxon>Actinomycetales</taxon>
        <taxon>Actinomycetaceae</taxon>
        <taxon>Actinomyces</taxon>
    </lineage>
</organism>
<evidence type="ECO:0000313" key="2">
    <source>
        <dbReference type="EMBL" id="ETJ06571.1"/>
    </source>
</evidence>
<accession>W1VLJ1</accession>
<comment type="caution">
    <text evidence="2">The sequence shown here is derived from an EMBL/GenBank/DDBJ whole genome shotgun (WGS) entry which is preliminary data.</text>
</comment>
<reference evidence="2 3" key="1">
    <citation type="submission" date="2013-12" db="EMBL/GenBank/DDBJ databases">
        <title>A Varibaculum cambriense genome reconstructed from a premature infant gut community with otherwise low bacterial novelty that shifts toward anaerobic metabolism during the third week of life.</title>
        <authorList>
            <person name="Brown C.T."/>
            <person name="Sharon I."/>
            <person name="Thomas B.C."/>
            <person name="Castelle C.J."/>
            <person name="Morowitz M.J."/>
            <person name="Banfield J.F."/>
        </authorList>
    </citation>
    <scope>NUCLEOTIDE SEQUENCE [LARGE SCALE GENOMIC DNA]</scope>
    <source>
        <strain evidence="3">DORA_12</strain>
    </source>
</reference>
<name>W1VLJ1_9ACTO</name>
<dbReference type="AlphaFoldDB" id="W1VLJ1"/>
<dbReference type="GO" id="GO:0016874">
    <property type="term" value="F:ligase activity"/>
    <property type="evidence" value="ECO:0007669"/>
    <property type="project" value="UniProtKB-KW"/>
</dbReference>
<sequence length="61" mass="6644">MSSRTQQTESQATPSIAGSPSVVDGVAISPLVKTPEPTWTVPWLLADRIERLPEATLIERK</sequence>
<protein>
    <submittedName>
        <fullName evidence="2">AMP-dependent synthetase and ligase</fullName>
    </submittedName>
</protein>
<dbReference type="Proteomes" id="UP000018852">
    <property type="component" value="Unassembled WGS sequence"/>
</dbReference>
<feature type="compositionally biased region" description="Polar residues" evidence="1">
    <location>
        <begin position="1"/>
        <end position="18"/>
    </location>
</feature>
<evidence type="ECO:0000313" key="3">
    <source>
        <dbReference type="Proteomes" id="UP000018852"/>
    </source>
</evidence>
<dbReference type="EMBL" id="AZLV01000262">
    <property type="protein sequence ID" value="ETJ06571.1"/>
    <property type="molecule type" value="Genomic_DNA"/>
</dbReference>